<protein>
    <submittedName>
        <fullName evidence="5">DUF726 domain-containing protein</fullName>
    </submittedName>
</protein>
<proteinExistence type="predicted"/>
<evidence type="ECO:0000256" key="1">
    <source>
        <dbReference type="ARBA" id="ARBA00004141"/>
    </source>
</evidence>
<dbReference type="EMBL" id="JBHSUC010000005">
    <property type="protein sequence ID" value="MFC6361761.1"/>
    <property type="molecule type" value="Genomic_DNA"/>
</dbReference>
<organism evidence="5 6">
    <name type="scientific">Tatumella punctata</name>
    <dbReference type="NCBI Taxonomy" id="399969"/>
    <lineage>
        <taxon>Bacteria</taxon>
        <taxon>Pseudomonadati</taxon>
        <taxon>Pseudomonadota</taxon>
        <taxon>Gammaproteobacteria</taxon>
        <taxon>Enterobacterales</taxon>
        <taxon>Erwiniaceae</taxon>
        <taxon>Tatumella</taxon>
    </lineage>
</organism>
<comment type="caution">
    <text evidence="5">The sequence shown here is derived from an EMBL/GenBank/DDBJ whole genome shotgun (WGS) entry which is preliminary data.</text>
</comment>
<keyword evidence="3" id="KW-1133">Transmembrane helix</keyword>
<sequence>MSIFIDTYKLLFGFKRTCQIEILTLNEDHDGVPVIIAPGFLTQDSEDWKDFIASKIDAPIIYVKWQSSSILRMSISTLTSIVMPAIGLLKTASYVVSIFSAWTTAAKEANLAGQELARFINTMWHDEDKAIFIGHSLGVRVITEAMRNLDHDNVLTSISIAGAINKDDYDARISSIRTLRNITHSNLFSTNDAILTWLYRIGEFNFVKLPIGLVTSSLENVRNYRSTTGHTEYHERIAFSNKLIQLYQEAIDSYNESQKTLG</sequence>
<dbReference type="Proteomes" id="UP001596215">
    <property type="component" value="Unassembled WGS sequence"/>
</dbReference>
<name>A0ABW1VLI3_9GAMM</name>
<comment type="subcellular location">
    <subcellularLocation>
        <location evidence="1">Membrane</location>
        <topology evidence="1">Multi-pass membrane protein</topology>
    </subcellularLocation>
</comment>
<gene>
    <name evidence="5" type="ORF">ACFP73_06535</name>
</gene>
<dbReference type="Pfam" id="PF05277">
    <property type="entry name" value="DUF726"/>
    <property type="match status" value="1"/>
</dbReference>
<evidence type="ECO:0000256" key="3">
    <source>
        <dbReference type="ARBA" id="ARBA00022989"/>
    </source>
</evidence>
<evidence type="ECO:0000313" key="5">
    <source>
        <dbReference type="EMBL" id="MFC6361761.1"/>
    </source>
</evidence>
<dbReference type="Gene3D" id="3.40.50.1820">
    <property type="entry name" value="alpha/beta hydrolase"/>
    <property type="match status" value="1"/>
</dbReference>
<accession>A0ABW1VLI3</accession>
<evidence type="ECO:0000313" key="6">
    <source>
        <dbReference type="Proteomes" id="UP001596215"/>
    </source>
</evidence>
<evidence type="ECO:0000256" key="4">
    <source>
        <dbReference type="ARBA" id="ARBA00023136"/>
    </source>
</evidence>
<keyword evidence="2" id="KW-0812">Transmembrane</keyword>
<dbReference type="InterPro" id="IPR029058">
    <property type="entry name" value="AB_hydrolase_fold"/>
</dbReference>
<dbReference type="InterPro" id="IPR007941">
    <property type="entry name" value="DUF726"/>
</dbReference>
<dbReference type="SUPFAM" id="SSF53474">
    <property type="entry name" value="alpha/beta-Hydrolases"/>
    <property type="match status" value="1"/>
</dbReference>
<dbReference type="RefSeq" id="WP_343878237.1">
    <property type="nucleotide sequence ID" value="NZ_BAAAFW010000095.1"/>
</dbReference>
<keyword evidence="4" id="KW-0472">Membrane</keyword>
<evidence type="ECO:0000256" key="2">
    <source>
        <dbReference type="ARBA" id="ARBA00022692"/>
    </source>
</evidence>
<reference evidence="6" key="1">
    <citation type="journal article" date="2019" name="Int. J. Syst. Evol. Microbiol.">
        <title>The Global Catalogue of Microorganisms (GCM) 10K type strain sequencing project: providing services to taxonomists for standard genome sequencing and annotation.</title>
        <authorList>
            <consortium name="The Broad Institute Genomics Platform"/>
            <consortium name="The Broad Institute Genome Sequencing Center for Infectious Disease"/>
            <person name="Wu L."/>
            <person name="Ma J."/>
        </authorList>
    </citation>
    <scope>NUCLEOTIDE SEQUENCE [LARGE SCALE GENOMIC DNA]</scope>
    <source>
        <strain evidence="6">CGMCC 4.1530</strain>
    </source>
</reference>
<keyword evidence="6" id="KW-1185">Reference proteome</keyword>